<gene>
    <name evidence="1" type="ORF">CEE69_01275</name>
</gene>
<evidence type="ECO:0000313" key="2">
    <source>
        <dbReference type="Proteomes" id="UP000225740"/>
    </source>
</evidence>
<sequence length="98" mass="11156">MATATQRKQSKKSPTRPVQEFRLGRIRAAIWENETTNGTLYNVTVSRLYKDDDTWKDSSSFGRDDLPLVAKIVDRCHTWIFTQSSGESNEEGDGNTPF</sequence>
<keyword evidence="2" id="KW-1185">Reference proteome</keyword>
<dbReference type="GeneID" id="90606923"/>
<comment type="caution">
    <text evidence="1">The sequence shown here is derived from an EMBL/GenBank/DDBJ whole genome shotgun (WGS) entry which is preliminary data.</text>
</comment>
<reference evidence="1 2" key="1">
    <citation type="submission" date="2017-06" db="EMBL/GenBank/DDBJ databases">
        <title>Description of Rhodopirellula bahusiensis sp. nov.</title>
        <authorList>
            <person name="Kizina J."/>
            <person name="Harder J."/>
        </authorList>
    </citation>
    <scope>NUCLEOTIDE SEQUENCE [LARGE SCALE GENOMIC DNA]</scope>
    <source>
        <strain evidence="1 2">SWK21</strain>
    </source>
</reference>
<dbReference type="AlphaFoldDB" id="A0A2G1WDD9"/>
<dbReference type="Proteomes" id="UP000225740">
    <property type="component" value="Unassembled WGS sequence"/>
</dbReference>
<evidence type="ECO:0000313" key="1">
    <source>
        <dbReference type="EMBL" id="PHQ37031.1"/>
    </source>
</evidence>
<protein>
    <submittedName>
        <fullName evidence="1">Uncharacterized protein</fullName>
    </submittedName>
</protein>
<organism evidence="1 2">
    <name type="scientific">Rhodopirellula bahusiensis</name>
    <dbReference type="NCBI Taxonomy" id="2014065"/>
    <lineage>
        <taxon>Bacteria</taxon>
        <taxon>Pseudomonadati</taxon>
        <taxon>Planctomycetota</taxon>
        <taxon>Planctomycetia</taxon>
        <taxon>Pirellulales</taxon>
        <taxon>Pirellulaceae</taxon>
        <taxon>Rhodopirellula</taxon>
    </lineage>
</organism>
<dbReference type="OrthoDB" id="9797435at2"/>
<accession>A0A2G1WDD9</accession>
<name>A0A2G1WDD9_9BACT</name>
<dbReference type="EMBL" id="NIZW01000001">
    <property type="protein sequence ID" value="PHQ37031.1"/>
    <property type="molecule type" value="Genomic_DNA"/>
</dbReference>
<proteinExistence type="predicted"/>
<dbReference type="RefSeq" id="WP_099258739.1">
    <property type="nucleotide sequence ID" value="NZ_NIZW01000001.1"/>
</dbReference>